<proteinExistence type="predicted"/>
<keyword evidence="2" id="KW-0378">Hydrolase</keyword>
<comment type="caution">
    <text evidence="2">The sequence shown here is derived from an EMBL/GenBank/DDBJ whole genome shotgun (WGS) entry which is preliminary data.</text>
</comment>
<protein>
    <submittedName>
        <fullName evidence="2">Alpha/beta hydrolase</fullName>
    </submittedName>
</protein>
<reference evidence="3" key="1">
    <citation type="journal article" date="2019" name="Int. J. Syst. Evol. Microbiol.">
        <title>The Global Catalogue of Microorganisms (GCM) 10K type strain sequencing project: providing services to taxonomists for standard genome sequencing and annotation.</title>
        <authorList>
            <consortium name="The Broad Institute Genomics Platform"/>
            <consortium name="The Broad Institute Genome Sequencing Center for Infectious Disease"/>
            <person name="Wu L."/>
            <person name="Ma J."/>
        </authorList>
    </citation>
    <scope>NUCLEOTIDE SEQUENCE [LARGE SCALE GENOMIC DNA]</scope>
    <source>
        <strain evidence="3">CCUG 56401</strain>
    </source>
</reference>
<dbReference type="Gene3D" id="3.40.50.1820">
    <property type="entry name" value="alpha/beta hydrolase"/>
    <property type="match status" value="1"/>
</dbReference>
<accession>A0ABW3FRJ0</accession>
<organism evidence="2 3">
    <name type="scientific">Saccharopolyspora rosea</name>
    <dbReference type="NCBI Taxonomy" id="524884"/>
    <lineage>
        <taxon>Bacteria</taxon>
        <taxon>Bacillati</taxon>
        <taxon>Actinomycetota</taxon>
        <taxon>Actinomycetes</taxon>
        <taxon>Pseudonocardiales</taxon>
        <taxon>Pseudonocardiaceae</taxon>
        <taxon>Saccharopolyspora</taxon>
    </lineage>
</organism>
<dbReference type="RefSeq" id="WP_263247739.1">
    <property type="nucleotide sequence ID" value="NZ_BAABLT010000017.1"/>
</dbReference>
<sequence length="247" mass="25399">MRAIHAEHAESADGTRVHFEVAGTGAAVLLVHGFASHGRLNWIDAGWTTALAAAGRTAVTVDLRGHGSSDKPHDPARYAPHLLAEDLLAVLRAADLDAAPVDVVTYSMGGLVGWELARRHPGAVGRLVLAGIGPAPAFDGVEPDIFVHSGRVPEDPRAAALLAMASAVPGNDPVALRACARGVAGTALTGPTGHPTMLVAGERDDLAAGAADLAARWGAEFAPIPRRNHLNAVSARTFKDAALAFLS</sequence>
<feature type="domain" description="AB hydrolase-1" evidence="1">
    <location>
        <begin position="27"/>
        <end position="140"/>
    </location>
</feature>
<dbReference type="InterPro" id="IPR029058">
    <property type="entry name" value="AB_hydrolase_fold"/>
</dbReference>
<dbReference type="InterPro" id="IPR050228">
    <property type="entry name" value="Carboxylesterase_BioH"/>
</dbReference>
<dbReference type="PANTHER" id="PTHR43194:SF2">
    <property type="entry name" value="PEROXISOMAL MEMBRANE PROTEIN LPX1"/>
    <property type="match status" value="1"/>
</dbReference>
<evidence type="ECO:0000259" key="1">
    <source>
        <dbReference type="Pfam" id="PF00561"/>
    </source>
</evidence>
<dbReference type="SUPFAM" id="SSF53474">
    <property type="entry name" value="alpha/beta-Hydrolases"/>
    <property type="match status" value="1"/>
</dbReference>
<dbReference type="Proteomes" id="UP001597018">
    <property type="component" value="Unassembled WGS sequence"/>
</dbReference>
<dbReference type="PANTHER" id="PTHR43194">
    <property type="entry name" value="HYDROLASE ALPHA/BETA FOLD FAMILY"/>
    <property type="match status" value="1"/>
</dbReference>
<dbReference type="EMBL" id="JBHTIW010000006">
    <property type="protein sequence ID" value="MFD0920359.1"/>
    <property type="molecule type" value="Genomic_DNA"/>
</dbReference>
<keyword evidence="3" id="KW-1185">Reference proteome</keyword>
<name>A0ABW3FRJ0_9PSEU</name>
<dbReference type="GO" id="GO:0016787">
    <property type="term" value="F:hydrolase activity"/>
    <property type="evidence" value="ECO:0007669"/>
    <property type="project" value="UniProtKB-KW"/>
</dbReference>
<dbReference type="Pfam" id="PF00561">
    <property type="entry name" value="Abhydrolase_1"/>
    <property type="match status" value="1"/>
</dbReference>
<gene>
    <name evidence="2" type="ORF">ACFQ16_11465</name>
</gene>
<dbReference type="InterPro" id="IPR000073">
    <property type="entry name" value="AB_hydrolase_1"/>
</dbReference>
<evidence type="ECO:0000313" key="2">
    <source>
        <dbReference type="EMBL" id="MFD0920359.1"/>
    </source>
</evidence>
<evidence type="ECO:0000313" key="3">
    <source>
        <dbReference type="Proteomes" id="UP001597018"/>
    </source>
</evidence>